<evidence type="ECO:0000259" key="2">
    <source>
        <dbReference type="PROSITE" id="PS50011"/>
    </source>
</evidence>
<feature type="domain" description="Protein kinase" evidence="2">
    <location>
        <begin position="58"/>
        <end position="321"/>
    </location>
</feature>
<dbReference type="GO" id="GO:0005524">
    <property type="term" value="F:ATP binding"/>
    <property type="evidence" value="ECO:0007669"/>
    <property type="project" value="InterPro"/>
</dbReference>
<dbReference type="InterPro" id="IPR051681">
    <property type="entry name" value="Ser/Thr_Kinases-Pseudokinases"/>
</dbReference>
<evidence type="ECO:0000313" key="3">
    <source>
        <dbReference type="EMBL" id="KAG1779930.1"/>
    </source>
</evidence>
<evidence type="ECO:0000256" key="1">
    <source>
        <dbReference type="SAM" id="MobiDB-lite"/>
    </source>
</evidence>
<keyword evidence="3" id="KW-0418">Kinase</keyword>
<dbReference type="InterPro" id="IPR000719">
    <property type="entry name" value="Prot_kinase_dom"/>
</dbReference>
<dbReference type="EMBL" id="JABBWD010000010">
    <property type="protein sequence ID" value="KAG1779930.1"/>
    <property type="molecule type" value="Genomic_DNA"/>
</dbReference>
<sequence>MQTPATPPETKEVKDPKEHEDEESDEDVDPLDKLSFVLDSCSSNSPAMLQDLTESITKTGNYPVARGGFGEIWKCTYRTERGPIAVAVKSLLVYASDQFGEVMEKKTKRIRREIRTCARLKHHNILPWAENGNLTTYLEREDAHLTMVRRFQILRDVTDGLHYLHTNNVIHGDLTGPNVLIHGNGTACLADFGLSLVYSEVLSTSLASWTSTFHGNFRWLAPELLGEPDDELPIRPSKCSDVYSFGGIMLQVLTGRPPYYYLSEAAVIQRIGNGVKPLRSRYPAFSDKYWHLIEECWSIAPQNRPLVDRVVRMIGDEQDSLSSS</sequence>
<dbReference type="AlphaFoldDB" id="A0A9P7A1A0"/>
<comment type="caution">
    <text evidence="3">The sequence shown here is derived from an EMBL/GenBank/DDBJ whole genome shotgun (WGS) entry which is preliminary data.</text>
</comment>
<feature type="compositionally biased region" description="Acidic residues" evidence="1">
    <location>
        <begin position="20"/>
        <end position="29"/>
    </location>
</feature>
<dbReference type="OrthoDB" id="346907at2759"/>
<dbReference type="Pfam" id="PF07714">
    <property type="entry name" value="PK_Tyr_Ser-Thr"/>
    <property type="match status" value="1"/>
</dbReference>
<dbReference type="GO" id="GO:0004674">
    <property type="term" value="F:protein serine/threonine kinase activity"/>
    <property type="evidence" value="ECO:0007669"/>
    <property type="project" value="TreeGrafter"/>
</dbReference>
<name>A0A9P7A1A0_9AGAM</name>
<reference evidence="3" key="1">
    <citation type="journal article" date="2020" name="New Phytol.">
        <title>Comparative genomics reveals dynamic genome evolution in host specialist ectomycorrhizal fungi.</title>
        <authorList>
            <person name="Lofgren L.A."/>
            <person name="Nguyen N.H."/>
            <person name="Vilgalys R."/>
            <person name="Ruytinx J."/>
            <person name="Liao H.L."/>
            <person name="Branco S."/>
            <person name="Kuo A."/>
            <person name="LaButti K."/>
            <person name="Lipzen A."/>
            <person name="Andreopoulos W."/>
            <person name="Pangilinan J."/>
            <person name="Riley R."/>
            <person name="Hundley H."/>
            <person name="Na H."/>
            <person name="Barry K."/>
            <person name="Grigoriev I.V."/>
            <person name="Stajich J.E."/>
            <person name="Kennedy P.G."/>
        </authorList>
    </citation>
    <scope>NUCLEOTIDE SEQUENCE</scope>
    <source>
        <strain evidence="3">DOB743</strain>
    </source>
</reference>
<keyword evidence="3" id="KW-0808">Transferase</keyword>
<dbReference type="Proteomes" id="UP000714275">
    <property type="component" value="Unassembled WGS sequence"/>
</dbReference>
<feature type="compositionally biased region" description="Basic and acidic residues" evidence="1">
    <location>
        <begin position="9"/>
        <end position="19"/>
    </location>
</feature>
<accession>A0A9P7A1A0</accession>
<dbReference type="PROSITE" id="PS50011">
    <property type="entry name" value="PROTEIN_KINASE_DOM"/>
    <property type="match status" value="1"/>
</dbReference>
<gene>
    <name evidence="3" type="ORF">EV702DRAFT_46444</name>
</gene>
<dbReference type="PANTHER" id="PTHR44329:SF214">
    <property type="entry name" value="PROTEIN KINASE DOMAIN-CONTAINING PROTEIN"/>
    <property type="match status" value="1"/>
</dbReference>
<keyword evidence="4" id="KW-1185">Reference proteome</keyword>
<protein>
    <submittedName>
        <fullName evidence="3">Kinase-like domain-containing protein</fullName>
    </submittedName>
</protein>
<dbReference type="SUPFAM" id="SSF56112">
    <property type="entry name" value="Protein kinase-like (PK-like)"/>
    <property type="match status" value="1"/>
</dbReference>
<feature type="region of interest" description="Disordered" evidence="1">
    <location>
        <begin position="1"/>
        <end position="30"/>
    </location>
</feature>
<dbReference type="Gene3D" id="1.10.510.10">
    <property type="entry name" value="Transferase(Phosphotransferase) domain 1"/>
    <property type="match status" value="1"/>
</dbReference>
<organism evidence="3 4">
    <name type="scientific">Suillus placidus</name>
    <dbReference type="NCBI Taxonomy" id="48579"/>
    <lineage>
        <taxon>Eukaryota</taxon>
        <taxon>Fungi</taxon>
        <taxon>Dikarya</taxon>
        <taxon>Basidiomycota</taxon>
        <taxon>Agaricomycotina</taxon>
        <taxon>Agaricomycetes</taxon>
        <taxon>Agaricomycetidae</taxon>
        <taxon>Boletales</taxon>
        <taxon>Suillineae</taxon>
        <taxon>Suillaceae</taxon>
        <taxon>Suillus</taxon>
    </lineage>
</organism>
<proteinExistence type="predicted"/>
<dbReference type="PANTHER" id="PTHR44329">
    <property type="entry name" value="SERINE/THREONINE-PROTEIN KINASE TNNI3K-RELATED"/>
    <property type="match status" value="1"/>
</dbReference>
<evidence type="ECO:0000313" key="4">
    <source>
        <dbReference type="Proteomes" id="UP000714275"/>
    </source>
</evidence>
<dbReference type="InterPro" id="IPR011009">
    <property type="entry name" value="Kinase-like_dom_sf"/>
</dbReference>
<dbReference type="InterPro" id="IPR001245">
    <property type="entry name" value="Ser-Thr/Tyr_kinase_cat_dom"/>
</dbReference>